<dbReference type="Proteomes" id="UP000316775">
    <property type="component" value="Unassembled WGS sequence"/>
</dbReference>
<evidence type="ECO:0000313" key="2">
    <source>
        <dbReference type="Proteomes" id="UP000316775"/>
    </source>
</evidence>
<keyword evidence="2" id="KW-1185">Reference proteome</keyword>
<dbReference type="AlphaFoldDB" id="A0A4Y4ASU0"/>
<proteinExistence type="predicted"/>
<dbReference type="OrthoDB" id="9891976at2"/>
<evidence type="ECO:0000313" key="1">
    <source>
        <dbReference type="EMBL" id="GEC71265.1"/>
    </source>
</evidence>
<name>A0A4Y4ASU0_9FLAO</name>
<gene>
    <name evidence="1" type="ORF">FFL01_08040</name>
</gene>
<dbReference type="RefSeq" id="WP_073246376.1">
    <property type="nucleotide sequence ID" value="NZ_BJNP01000006.1"/>
</dbReference>
<comment type="caution">
    <text evidence="1">The sequence shown here is derived from an EMBL/GenBank/DDBJ whole genome shotgun (WGS) entry which is preliminary data.</text>
</comment>
<protein>
    <submittedName>
        <fullName evidence="1">Uncharacterized protein</fullName>
    </submittedName>
</protein>
<reference evidence="1 2" key="1">
    <citation type="submission" date="2019-06" db="EMBL/GenBank/DDBJ databases">
        <title>Whole genome shotgun sequence of Flavobacterium flevense NBRC 14960.</title>
        <authorList>
            <person name="Hosoyama A."/>
            <person name="Uohara A."/>
            <person name="Ohji S."/>
            <person name="Ichikawa N."/>
        </authorList>
    </citation>
    <scope>NUCLEOTIDE SEQUENCE [LARGE SCALE GENOMIC DNA]</scope>
    <source>
        <strain evidence="1 2">NBRC 14960</strain>
    </source>
</reference>
<dbReference type="EMBL" id="BJNP01000006">
    <property type="protein sequence ID" value="GEC71265.1"/>
    <property type="molecule type" value="Genomic_DNA"/>
</dbReference>
<dbReference type="STRING" id="983.SAMN05443543_109135"/>
<sequence length="170" mass="19805">MKKGLYIIISILFLNCDGISKSDKQDFGKVKISNEMFTQNSPFENLFICKDSIEDFDNGYSKIEINQENLKILNSKNDGYESTQIAIEIDKNLKINNVEYSYGDDVEDGLKTEYEVIDAKINMDKNPFEQNSKQITACYLLRIRETNIPSEFWKPKKVTEYYFKGKIECK</sequence>
<accession>A0A4Y4ASU0</accession>
<organism evidence="1 2">
    <name type="scientific">Flavobacterium flevense</name>
    <dbReference type="NCBI Taxonomy" id="983"/>
    <lineage>
        <taxon>Bacteria</taxon>
        <taxon>Pseudomonadati</taxon>
        <taxon>Bacteroidota</taxon>
        <taxon>Flavobacteriia</taxon>
        <taxon>Flavobacteriales</taxon>
        <taxon>Flavobacteriaceae</taxon>
        <taxon>Flavobacterium</taxon>
    </lineage>
</organism>